<dbReference type="Pfam" id="PF01408">
    <property type="entry name" value="GFO_IDH_MocA"/>
    <property type="match status" value="1"/>
</dbReference>
<dbReference type="InterPro" id="IPR036291">
    <property type="entry name" value="NAD(P)-bd_dom_sf"/>
</dbReference>
<evidence type="ECO:0000259" key="4">
    <source>
        <dbReference type="Pfam" id="PF16490"/>
    </source>
</evidence>
<sequence length="462" mass="52021">MFNKLTTFSLAALALTSVSCNSGSTAKGTNTDSSMVRLITLDPGHFHAALVQKTMYPGIDSVVHVYAPDGEELNAHLALVKQYNERTEKPTHWQEEIYKGNDFLDKMVADKKGNVVVIAGNNLRKTEYIKKSVDAGLNVLADKPMAITSAGFDLLLQSFEEANKKNVLLYDIMTERSEITTILQRELMKQQDVFGTLQQGTKDNPAVVMESVHHFYKYVSGNALKRPTWFFDPEQQGDAMADVGTHLVDLVQWESFPDKIIDYKKDIVVESASRWATPLTLSQFAAMTRQDSFPSFLKKFVQKDTVLNIIANGDINYTINGVHAKIAALWHYQAPEGSGDTHYSLFRGTKANLIIKQGKEEQFQPTLYIEPLTNNADFEQKLQAAIQQIAANYQGIGVVKTVKGWKMNIPDSYKVGHEAHFGQVMERFLQYLKNKKLPDWEQPNMIAKYYTTTKALQMATTK</sequence>
<evidence type="ECO:0000313" key="6">
    <source>
        <dbReference type="Proteomes" id="UP001560573"/>
    </source>
</evidence>
<evidence type="ECO:0000259" key="3">
    <source>
        <dbReference type="Pfam" id="PF01408"/>
    </source>
</evidence>
<evidence type="ECO:0000256" key="1">
    <source>
        <dbReference type="ARBA" id="ARBA00023002"/>
    </source>
</evidence>
<dbReference type="SUPFAM" id="SSF51735">
    <property type="entry name" value="NAD(P)-binding Rossmann-fold domains"/>
    <property type="match status" value="1"/>
</dbReference>
<evidence type="ECO:0000313" key="5">
    <source>
        <dbReference type="EMBL" id="MEX6688902.1"/>
    </source>
</evidence>
<name>A0ABV3ZG87_9BACT</name>
<feature type="signal peptide" evidence="2">
    <location>
        <begin position="1"/>
        <end position="26"/>
    </location>
</feature>
<accession>A0ABV3ZG87</accession>
<dbReference type="PROSITE" id="PS51257">
    <property type="entry name" value="PROKAR_LIPOPROTEIN"/>
    <property type="match status" value="1"/>
</dbReference>
<dbReference type="PANTHER" id="PTHR43818:SF11">
    <property type="entry name" value="BCDNA.GH03377"/>
    <property type="match status" value="1"/>
</dbReference>
<dbReference type="InterPro" id="IPR050463">
    <property type="entry name" value="Gfo/Idh/MocA_oxidrdct_glycsds"/>
</dbReference>
<comment type="caution">
    <text evidence="5">The sequence shown here is derived from an EMBL/GenBank/DDBJ whole genome shotgun (WGS) entry which is preliminary data.</text>
</comment>
<protein>
    <submittedName>
        <fullName evidence="5">Oxidoreductase C-terminal domain-containing protein</fullName>
    </submittedName>
</protein>
<dbReference type="RefSeq" id="WP_369330312.1">
    <property type="nucleotide sequence ID" value="NZ_JAULBC010000005.1"/>
</dbReference>
<dbReference type="EMBL" id="JAULBC010000005">
    <property type="protein sequence ID" value="MEX6688902.1"/>
    <property type="molecule type" value="Genomic_DNA"/>
</dbReference>
<dbReference type="InterPro" id="IPR032459">
    <property type="entry name" value="Oxidoreduct_C"/>
</dbReference>
<gene>
    <name evidence="5" type="ORF">QTN47_15445</name>
</gene>
<evidence type="ECO:0000256" key="2">
    <source>
        <dbReference type="SAM" id="SignalP"/>
    </source>
</evidence>
<dbReference type="PANTHER" id="PTHR43818">
    <property type="entry name" value="BCDNA.GH03377"/>
    <property type="match status" value="1"/>
</dbReference>
<dbReference type="Pfam" id="PF16490">
    <property type="entry name" value="Oxidoreduct_C"/>
    <property type="match status" value="1"/>
</dbReference>
<organism evidence="5 6">
    <name type="scientific">Danxiaibacter flavus</name>
    <dbReference type="NCBI Taxonomy" id="3049108"/>
    <lineage>
        <taxon>Bacteria</taxon>
        <taxon>Pseudomonadati</taxon>
        <taxon>Bacteroidota</taxon>
        <taxon>Chitinophagia</taxon>
        <taxon>Chitinophagales</taxon>
        <taxon>Chitinophagaceae</taxon>
        <taxon>Danxiaibacter</taxon>
    </lineage>
</organism>
<keyword evidence="1" id="KW-0560">Oxidoreductase</keyword>
<feature type="chain" id="PRO_5046318744" evidence="2">
    <location>
        <begin position="27"/>
        <end position="462"/>
    </location>
</feature>
<reference evidence="5 6" key="1">
    <citation type="submission" date="2023-07" db="EMBL/GenBank/DDBJ databases">
        <authorList>
            <person name="Lian W.-H."/>
        </authorList>
    </citation>
    <scope>NUCLEOTIDE SEQUENCE [LARGE SCALE GENOMIC DNA]</scope>
    <source>
        <strain evidence="5 6">SYSU DXS3180</strain>
    </source>
</reference>
<dbReference type="InterPro" id="IPR000683">
    <property type="entry name" value="Gfo/Idh/MocA-like_OxRdtase_N"/>
</dbReference>
<keyword evidence="2" id="KW-0732">Signal</keyword>
<feature type="domain" description="Gfo/Idh/MocA-like oxidoreductase N-terminal" evidence="3">
    <location>
        <begin position="78"/>
        <end position="165"/>
    </location>
</feature>
<dbReference type="Gene3D" id="3.30.360.10">
    <property type="entry name" value="Dihydrodipicolinate Reductase, domain 2"/>
    <property type="match status" value="1"/>
</dbReference>
<dbReference type="Proteomes" id="UP001560573">
    <property type="component" value="Unassembled WGS sequence"/>
</dbReference>
<keyword evidence="6" id="KW-1185">Reference proteome</keyword>
<dbReference type="Gene3D" id="3.40.50.720">
    <property type="entry name" value="NAD(P)-binding Rossmann-like Domain"/>
    <property type="match status" value="1"/>
</dbReference>
<feature type="domain" description="Putative oxidoreductase C-terminal" evidence="4">
    <location>
        <begin position="183"/>
        <end position="459"/>
    </location>
</feature>
<proteinExistence type="predicted"/>